<feature type="region of interest" description="Disordered" evidence="8">
    <location>
        <begin position="413"/>
        <end position="435"/>
    </location>
</feature>
<dbReference type="InterPro" id="IPR013783">
    <property type="entry name" value="Ig-like_fold"/>
</dbReference>
<organism evidence="11 12">
    <name type="scientific">Astyanax mexicanus</name>
    <name type="common">Blind cave fish</name>
    <name type="synonym">Astyanax fasciatus mexicanus</name>
    <dbReference type="NCBI Taxonomy" id="7994"/>
    <lineage>
        <taxon>Eukaryota</taxon>
        <taxon>Metazoa</taxon>
        <taxon>Chordata</taxon>
        <taxon>Craniata</taxon>
        <taxon>Vertebrata</taxon>
        <taxon>Euteleostomi</taxon>
        <taxon>Actinopterygii</taxon>
        <taxon>Neopterygii</taxon>
        <taxon>Teleostei</taxon>
        <taxon>Ostariophysi</taxon>
        <taxon>Characiformes</taxon>
        <taxon>Characoidei</taxon>
        <taxon>Acestrorhamphidae</taxon>
        <taxon>Acestrorhamphinae</taxon>
        <taxon>Astyanax</taxon>
    </lineage>
</organism>
<dbReference type="SUPFAM" id="SSF49265">
    <property type="entry name" value="Fibronectin type III"/>
    <property type="match status" value="2"/>
</dbReference>
<dbReference type="GO" id="GO:0004896">
    <property type="term" value="F:cytokine receptor activity"/>
    <property type="evidence" value="ECO:0007669"/>
    <property type="project" value="TreeGrafter"/>
</dbReference>
<sequence length="639" mass="71904">MNNNHSTFRKIYLYVCVLQEQAKTMERKDSLSLLCVLVCVWTQATYTQGSTQVPEDFTPEPIVLPHFTSCRSREQETFRCWWSTGSLANLSEPGALAVFFHQNNLMPIGWQECPDYTATVENECYFNKSFTHIWTSYCVQLRATSQNITYDEYCFTVENIVHPDPPVGLNWTLLNVSRSGINFDILVRWAPPPSADVQTGWMSLKYEVHYRVRNASHWDKLELESGSQQSIYGLQTDKEYEVRIRCKMSAFDNFGDFSESVFVQVAPIPTKVSVFPMALLLVFGVVGMLFLLVLIIFSQQQRLMVILLPPVPAPKIKGIDPELLKKGKMDQLNSLLSSQHMYNHDTYREDPWVEFIQLDLDDACEKNENSDTQRLLGLTRPGLKGDDDSGRASCYDPDFLPDTEGLLAAHSEMEERHPLVSESSPSTPSPELAETPFFPVQSQPVSQSWINMDFYAQVSDVTPAGAVVLSPGQQNDTPSKNPVDKTKKEEEEAGKEEEHEKKMKLQLLVVDPDRGYSHEVIARQVESSGAPFCSAPEIAYHTLPPEPAEEPHGWHGEYLAPDGEAQMAYFLPEAPPASMLPPVSDYTVVQEVDDQRSLLLNPSARQSPACPPNPIKHLPSMPAVPVGYLTPELLENLSP</sequence>
<dbReference type="FunFam" id="2.60.40.10:FF:000269">
    <property type="entry name" value="Growth hormone receptor"/>
    <property type="match status" value="1"/>
</dbReference>
<reference evidence="12" key="2">
    <citation type="journal article" date="2014" name="Nat. Commun.">
        <title>The cavefish genome reveals candidate genes for eye loss.</title>
        <authorList>
            <person name="McGaugh S.E."/>
            <person name="Gross J.B."/>
            <person name="Aken B."/>
            <person name="Blin M."/>
            <person name="Borowsky R."/>
            <person name="Chalopin D."/>
            <person name="Hinaux H."/>
            <person name="Jeffery W.R."/>
            <person name="Keene A."/>
            <person name="Ma L."/>
            <person name="Minx P."/>
            <person name="Murphy D."/>
            <person name="O'Quin K.E."/>
            <person name="Retaux S."/>
            <person name="Rohner N."/>
            <person name="Searle S.M."/>
            <person name="Stahl B.A."/>
            <person name="Tabin C."/>
            <person name="Volff J.N."/>
            <person name="Yoshizawa M."/>
            <person name="Warren W.C."/>
        </authorList>
    </citation>
    <scope>NUCLEOTIDE SEQUENCE [LARGE SCALE GENOMIC DNA]</scope>
    <source>
        <strain evidence="12">female</strain>
    </source>
</reference>
<evidence type="ECO:0000256" key="8">
    <source>
        <dbReference type="SAM" id="MobiDB-lite"/>
    </source>
</evidence>
<comment type="subcellular location">
    <subcellularLocation>
        <location evidence="1">Membrane</location>
        <topology evidence="1">Single-pass type I membrane protein</topology>
    </subcellularLocation>
</comment>
<evidence type="ECO:0000256" key="5">
    <source>
        <dbReference type="ARBA" id="ARBA00023136"/>
    </source>
</evidence>
<evidence type="ECO:0000256" key="2">
    <source>
        <dbReference type="ARBA" id="ARBA00022692"/>
    </source>
</evidence>
<dbReference type="Gene3D" id="2.60.40.10">
    <property type="entry name" value="Immunoglobulins"/>
    <property type="match status" value="2"/>
</dbReference>
<feature type="domain" description="Fibronectin type-III" evidence="10">
    <location>
        <begin position="165"/>
        <end position="268"/>
    </location>
</feature>
<evidence type="ECO:0000256" key="3">
    <source>
        <dbReference type="ARBA" id="ARBA00022729"/>
    </source>
</evidence>
<name>A0A3B1IUP6_ASTMX</name>
<evidence type="ECO:0000256" key="6">
    <source>
        <dbReference type="ARBA" id="ARBA00023170"/>
    </source>
</evidence>
<reference evidence="11" key="4">
    <citation type="submission" date="2025-09" db="UniProtKB">
        <authorList>
            <consortium name="Ensembl"/>
        </authorList>
    </citation>
    <scope>IDENTIFICATION</scope>
</reference>
<dbReference type="InterPro" id="IPR036116">
    <property type="entry name" value="FN3_sf"/>
</dbReference>
<dbReference type="InterPro" id="IPR003961">
    <property type="entry name" value="FN3_dom"/>
</dbReference>
<feature type="compositionally biased region" description="Low complexity" evidence="8">
    <location>
        <begin position="420"/>
        <end position="435"/>
    </location>
</feature>
<keyword evidence="2 9" id="KW-0812">Transmembrane</keyword>
<dbReference type="AlphaFoldDB" id="A0A3B1IUP6"/>
<keyword evidence="6" id="KW-0675">Receptor</keyword>
<keyword evidence="4 9" id="KW-1133">Transmembrane helix</keyword>
<keyword evidence="3" id="KW-0732">Signal</keyword>
<feature type="compositionally biased region" description="Basic and acidic residues" evidence="8">
    <location>
        <begin position="482"/>
        <end position="501"/>
    </location>
</feature>
<dbReference type="PANTHER" id="PTHR23037:SF46">
    <property type="entry name" value="INTERLEUKIN 5 RECEPTOR SUBUNIT ALPHA"/>
    <property type="match status" value="1"/>
</dbReference>
<feature type="transmembrane region" description="Helical" evidence="9">
    <location>
        <begin position="274"/>
        <end position="297"/>
    </location>
</feature>
<keyword evidence="7" id="KW-0325">Glycoprotein</keyword>
<reference evidence="11" key="3">
    <citation type="submission" date="2025-08" db="UniProtKB">
        <authorList>
            <consortium name="Ensembl"/>
        </authorList>
    </citation>
    <scope>IDENTIFICATION</scope>
</reference>
<keyword evidence="5 9" id="KW-0472">Membrane</keyword>
<dbReference type="GO" id="GO:0009897">
    <property type="term" value="C:external side of plasma membrane"/>
    <property type="evidence" value="ECO:0007669"/>
    <property type="project" value="TreeGrafter"/>
</dbReference>
<evidence type="ECO:0000256" key="7">
    <source>
        <dbReference type="ARBA" id="ARBA00023180"/>
    </source>
</evidence>
<protein>
    <submittedName>
        <fullName evidence="11">Growth hormone receptor a</fullName>
    </submittedName>
</protein>
<accession>A0A3B1IUP6</accession>
<reference evidence="12" key="1">
    <citation type="submission" date="2013-03" db="EMBL/GenBank/DDBJ databases">
        <authorList>
            <person name="Jeffery W."/>
            <person name="Warren W."/>
            <person name="Wilson R.K."/>
        </authorList>
    </citation>
    <scope>NUCLEOTIDE SEQUENCE</scope>
    <source>
        <strain evidence="12">female</strain>
    </source>
</reference>
<dbReference type="CDD" id="cd00063">
    <property type="entry name" value="FN3"/>
    <property type="match status" value="1"/>
</dbReference>
<evidence type="ECO:0000313" key="11">
    <source>
        <dbReference type="Ensembl" id="ENSAMXP00000033411.1"/>
    </source>
</evidence>
<dbReference type="PANTHER" id="PTHR23037">
    <property type="entry name" value="CYTOKINE RECEPTOR"/>
    <property type="match status" value="1"/>
</dbReference>
<dbReference type="InterPro" id="IPR015152">
    <property type="entry name" value="Growth/epo_recpt_lig-bind"/>
</dbReference>
<dbReference type="InParanoid" id="A0A3B1IUP6"/>
<dbReference type="STRING" id="7994.ENSAMXP00000033411"/>
<proteinExistence type="predicted"/>
<evidence type="ECO:0000259" key="10">
    <source>
        <dbReference type="PROSITE" id="PS50853"/>
    </source>
</evidence>
<dbReference type="PROSITE" id="PS50853">
    <property type="entry name" value="FN3"/>
    <property type="match status" value="1"/>
</dbReference>
<dbReference type="Proteomes" id="UP000018467">
    <property type="component" value="Unassembled WGS sequence"/>
</dbReference>
<dbReference type="GeneTree" id="ENSGT00940000165107"/>
<dbReference type="Bgee" id="ENSAMXG00000036285">
    <property type="expression patterns" value="Expressed in muscle tissue and 14 other cell types or tissues"/>
</dbReference>
<evidence type="ECO:0000256" key="1">
    <source>
        <dbReference type="ARBA" id="ARBA00004479"/>
    </source>
</evidence>
<evidence type="ECO:0000256" key="4">
    <source>
        <dbReference type="ARBA" id="ARBA00022989"/>
    </source>
</evidence>
<evidence type="ECO:0000256" key="9">
    <source>
        <dbReference type="SAM" id="Phobius"/>
    </source>
</evidence>
<dbReference type="Pfam" id="PF12772">
    <property type="entry name" value="GHBP"/>
    <property type="match status" value="2"/>
</dbReference>
<keyword evidence="12" id="KW-1185">Reference proteome</keyword>
<dbReference type="Ensembl" id="ENSAMXT00000044320.1">
    <property type="protein sequence ID" value="ENSAMXP00000033411.1"/>
    <property type="gene ID" value="ENSAMXG00000036285.1"/>
</dbReference>
<feature type="region of interest" description="Disordered" evidence="8">
    <location>
        <begin position="467"/>
        <end position="501"/>
    </location>
</feature>
<evidence type="ECO:0000313" key="12">
    <source>
        <dbReference type="Proteomes" id="UP000018467"/>
    </source>
</evidence>
<dbReference type="Pfam" id="PF09067">
    <property type="entry name" value="EpoR_lig-bind"/>
    <property type="match status" value="1"/>
</dbReference>
<feature type="compositionally biased region" description="Polar residues" evidence="8">
    <location>
        <begin position="471"/>
        <end position="480"/>
    </location>
</feature>
<dbReference type="InterPro" id="IPR025871">
    <property type="entry name" value="GHBP"/>
</dbReference>